<comment type="caution">
    <text evidence="11">The sequence shown here is derived from an EMBL/GenBank/DDBJ whole genome shotgun (WGS) entry which is preliminary data.</text>
</comment>
<keyword evidence="6 10" id="KW-0051">Antiviral defense</keyword>
<feature type="binding site" evidence="10">
    <location>
        <position position="146"/>
    </location>
    <ligand>
        <name>Mn(2+)</name>
        <dbReference type="ChEBI" id="CHEBI:29035"/>
    </ligand>
</feature>
<evidence type="ECO:0000256" key="7">
    <source>
        <dbReference type="ARBA" id="ARBA00023125"/>
    </source>
</evidence>
<keyword evidence="4 10" id="KW-0378">Hydrolase</keyword>
<dbReference type="Proteomes" id="UP000260655">
    <property type="component" value="Unassembled WGS sequence"/>
</dbReference>
<evidence type="ECO:0000256" key="10">
    <source>
        <dbReference type="HAMAP-Rule" id="MF_01470"/>
    </source>
</evidence>
<comment type="similarity">
    <text evidence="10">Belongs to the CRISPR-associated endonuclease Cas1 family.</text>
</comment>
<proteinExistence type="inferred from homology"/>
<dbReference type="InterPro" id="IPR042206">
    <property type="entry name" value="CRISPR-assoc_Cas1_C"/>
</dbReference>
<feature type="binding site" evidence="10">
    <location>
        <position position="217"/>
    </location>
    <ligand>
        <name>Mn(2+)</name>
        <dbReference type="ChEBI" id="CHEBI:29035"/>
    </ligand>
</feature>
<evidence type="ECO:0000256" key="3">
    <source>
        <dbReference type="ARBA" id="ARBA00022759"/>
    </source>
</evidence>
<organism evidence="11 12">
    <name type="scientific">Coprococcus comes</name>
    <dbReference type="NCBI Taxonomy" id="410072"/>
    <lineage>
        <taxon>Bacteria</taxon>
        <taxon>Bacillati</taxon>
        <taxon>Bacillota</taxon>
        <taxon>Clostridia</taxon>
        <taxon>Lachnospirales</taxon>
        <taxon>Lachnospiraceae</taxon>
        <taxon>Coprococcus</taxon>
    </lineage>
</organism>
<keyword evidence="2 10" id="KW-0479">Metal-binding</keyword>
<evidence type="ECO:0000256" key="2">
    <source>
        <dbReference type="ARBA" id="ARBA00022723"/>
    </source>
</evidence>
<dbReference type="RefSeq" id="WP_117557303.1">
    <property type="nucleotide sequence ID" value="NZ_QSOV01000006.1"/>
</dbReference>
<keyword evidence="1 10" id="KW-0540">Nuclease</keyword>
<name>A0A3E4GQM9_9FIRM</name>
<comment type="cofactor">
    <cofactor evidence="10">
        <name>Mg(2+)</name>
        <dbReference type="ChEBI" id="CHEBI:18420"/>
    </cofactor>
    <cofactor evidence="10">
        <name>Mn(2+)</name>
        <dbReference type="ChEBI" id="CHEBI:29035"/>
    </cofactor>
</comment>
<dbReference type="EMBL" id="QSOV01000006">
    <property type="protein sequence ID" value="RGJ23781.1"/>
    <property type="molecule type" value="Genomic_DNA"/>
</dbReference>
<dbReference type="GO" id="GO:0043571">
    <property type="term" value="P:maintenance of CRISPR repeat elements"/>
    <property type="evidence" value="ECO:0007669"/>
    <property type="project" value="UniProtKB-UniRule"/>
</dbReference>
<comment type="subunit">
    <text evidence="9 10">Homodimer, forms a heterotetramer with a Cas2 homodimer.</text>
</comment>
<keyword evidence="3 10" id="KW-0255">Endonuclease</keyword>
<dbReference type="HAMAP" id="MF_01470">
    <property type="entry name" value="Cas1"/>
    <property type="match status" value="1"/>
</dbReference>
<dbReference type="GO" id="GO:0003677">
    <property type="term" value="F:DNA binding"/>
    <property type="evidence" value="ECO:0007669"/>
    <property type="project" value="UniProtKB-KW"/>
</dbReference>
<keyword evidence="8 10" id="KW-0464">Manganese</keyword>
<keyword evidence="7 10" id="KW-0238">DNA-binding</keyword>
<keyword evidence="5 10" id="KW-0460">Magnesium</keyword>
<dbReference type="NCBIfam" id="TIGR03639">
    <property type="entry name" value="cas1_NMENI"/>
    <property type="match status" value="1"/>
</dbReference>
<evidence type="ECO:0000256" key="9">
    <source>
        <dbReference type="ARBA" id="ARBA00038592"/>
    </source>
</evidence>
<dbReference type="Pfam" id="PF01867">
    <property type="entry name" value="Cas_Cas1"/>
    <property type="match status" value="1"/>
</dbReference>
<sequence>MSWRIVVISKRAKLDLQLGQMVVRGEEVTKIVLSEISTILIESTAVSLTTSLIAELAKRKIKVIFCDEKRNPSCELVNYYGSHDTSNKIRKQIAWKQNTKEAVWTEIVTEKIRKQKELLELLGKEESGLLGSYLREIAWNDRTNREGHAAKVYFNALFGLDFTRTEDNVINAALNYGYSIILSAFTREVVMNGYITELGIFHDNMFNQFNLASDLMEPFRVLVDRQVLTMPLEEFEHEEKMQFVNILNQEVQIDGKVQYVNNAIKIYCKSIFDALNEDDSALIRFYRIEL</sequence>
<dbReference type="AlphaFoldDB" id="A0A3E4GQM9"/>
<dbReference type="Gene3D" id="3.100.10.20">
    <property type="entry name" value="CRISPR-associated endonuclease Cas1, N-terminal domain"/>
    <property type="match status" value="1"/>
</dbReference>
<dbReference type="GO" id="GO:0016787">
    <property type="term" value="F:hydrolase activity"/>
    <property type="evidence" value="ECO:0007669"/>
    <property type="project" value="UniProtKB-KW"/>
</dbReference>
<dbReference type="InterPro" id="IPR042211">
    <property type="entry name" value="CRISPR-assoc_Cas1_N"/>
</dbReference>
<dbReference type="InterPro" id="IPR050646">
    <property type="entry name" value="Cas1"/>
</dbReference>
<dbReference type="PANTHER" id="PTHR34353:SF2">
    <property type="entry name" value="CRISPR-ASSOCIATED ENDONUCLEASE CAS1 1"/>
    <property type="match status" value="1"/>
</dbReference>
<dbReference type="GO" id="GO:0046872">
    <property type="term" value="F:metal ion binding"/>
    <property type="evidence" value="ECO:0007669"/>
    <property type="project" value="UniProtKB-UniRule"/>
</dbReference>
<evidence type="ECO:0000313" key="12">
    <source>
        <dbReference type="Proteomes" id="UP000260655"/>
    </source>
</evidence>
<dbReference type="NCBIfam" id="TIGR00287">
    <property type="entry name" value="cas1"/>
    <property type="match status" value="1"/>
</dbReference>
<evidence type="ECO:0000256" key="6">
    <source>
        <dbReference type="ARBA" id="ARBA00023118"/>
    </source>
</evidence>
<gene>
    <name evidence="10 11" type="primary">cas1</name>
    <name evidence="11" type="ORF">DXD67_07330</name>
</gene>
<reference evidence="11 12" key="1">
    <citation type="submission" date="2018-08" db="EMBL/GenBank/DDBJ databases">
        <title>A genome reference for cultivated species of the human gut microbiota.</title>
        <authorList>
            <person name="Zou Y."/>
            <person name="Xue W."/>
            <person name="Luo G."/>
        </authorList>
    </citation>
    <scope>NUCLEOTIDE SEQUENCE [LARGE SCALE GENOMIC DNA]</scope>
    <source>
        <strain evidence="11 12">TM07-19</strain>
    </source>
</reference>
<evidence type="ECO:0000313" key="11">
    <source>
        <dbReference type="EMBL" id="RGJ23781.1"/>
    </source>
</evidence>
<dbReference type="Gene3D" id="1.20.120.920">
    <property type="entry name" value="CRISPR-associated endonuclease Cas1, C-terminal domain"/>
    <property type="match status" value="1"/>
</dbReference>
<dbReference type="GO" id="GO:0051607">
    <property type="term" value="P:defense response to virus"/>
    <property type="evidence" value="ECO:0007669"/>
    <property type="project" value="UniProtKB-UniRule"/>
</dbReference>
<accession>A0A3E4GQM9</accession>
<comment type="function">
    <text evidence="10">CRISPR (clustered regularly interspaced short palindromic repeat), is an adaptive immune system that provides protection against mobile genetic elements (viruses, transposable elements and conjugative plasmids). CRISPR clusters contain spacers, sequences complementary to antecedent mobile elements, and target invading nucleic acids. CRISPR clusters are transcribed and processed into CRISPR RNA (crRNA). Acts as a dsDNA endonuclease. Involved in the integration of spacer DNA into the CRISPR cassette.</text>
</comment>
<dbReference type="EC" id="3.1.-.-" evidence="10"/>
<evidence type="ECO:0000256" key="1">
    <source>
        <dbReference type="ARBA" id="ARBA00022722"/>
    </source>
</evidence>
<dbReference type="InterPro" id="IPR019855">
    <property type="entry name" value="CRISPR-assoc_Cas1_NMENI"/>
</dbReference>
<evidence type="ECO:0000256" key="5">
    <source>
        <dbReference type="ARBA" id="ARBA00022842"/>
    </source>
</evidence>
<feature type="binding site" evidence="10">
    <location>
        <position position="202"/>
    </location>
    <ligand>
        <name>Mn(2+)</name>
        <dbReference type="ChEBI" id="CHEBI:29035"/>
    </ligand>
</feature>
<dbReference type="GO" id="GO:0004520">
    <property type="term" value="F:DNA endonuclease activity"/>
    <property type="evidence" value="ECO:0007669"/>
    <property type="project" value="InterPro"/>
</dbReference>
<protein>
    <recommendedName>
        <fullName evidence="10">CRISPR-associated endonuclease Cas1</fullName>
        <ecNumber evidence="10">3.1.-.-</ecNumber>
    </recommendedName>
</protein>
<dbReference type="InterPro" id="IPR002729">
    <property type="entry name" value="CRISPR-assoc_Cas1"/>
</dbReference>
<evidence type="ECO:0000256" key="4">
    <source>
        <dbReference type="ARBA" id="ARBA00022801"/>
    </source>
</evidence>
<dbReference type="PANTHER" id="PTHR34353">
    <property type="entry name" value="CRISPR-ASSOCIATED ENDONUCLEASE CAS1 1"/>
    <property type="match status" value="1"/>
</dbReference>
<evidence type="ECO:0000256" key="8">
    <source>
        <dbReference type="ARBA" id="ARBA00023211"/>
    </source>
</evidence>